<reference evidence="1" key="1">
    <citation type="journal article" date="2023" name="Science">
        <title>Elucidation of the pathway for biosynthesis of saponin adjuvants from the soapbark tree.</title>
        <authorList>
            <person name="Reed J."/>
            <person name="Orme A."/>
            <person name="El-Demerdash A."/>
            <person name="Owen C."/>
            <person name="Martin L.B.B."/>
            <person name="Misra R.C."/>
            <person name="Kikuchi S."/>
            <person name="Rejzek M."/>
            <person name="Martin A.C."/>
            <person name="Harkess A."/>
            <person name="Leebens-Mack J."/>
            <person name="Louveau T."/>
            <person name="Stephenson M.J."/>
            <person name="Osbourn A."/>
        </authorList>
    </citation>
    <scope>NUCLEOTIDE SEQUENCE</scope>
    <source>
        <strain evidence="1">S10</strain>
    </source>
</reference>
<proteinExistence type="predicted"/>
<comment type="caution">
    <text evidence="1">The sequence shown here is derived from an EMBL/GenBank/DDBJ whole genome shotgun (WGS) entry which is preliminary data.</text>
</comment>
<accession>A0AAD7LKG0</accession>
<dbReference type="Proteomes" id="UP001163823">
    <property type="component" value="Chromosome 8"/>
</dbReference>
<dbReference type="EMBL" id="JARAOO010000008">
    <property type="protein sequence ID" value="KAJ7959814.1"/>
    <property type="molecule type" value="Genomic_DNA"/>
</dbReference>
<dbReference type="KEGG" id="qsa:O6P43_020343"/>
<name>A0AAD7LKG0_QUISA</name>
<protein>
    <submittedName>
        <fullName evidence="1">DAR GTPase 3, chloroplastic</fullName>
    </submittedName>
</protein>
<dbReference type="AlphaFoldDB" id="A0AAD7LKG0"/>
<evidence type="ECO:0000313" key="1">
    <source>
        <dbReference type="EMBL" id="KAJ7959814.1"/>
    </source>
</evidence>
<gene>
    <name evidence="1" type="ORF">O6P43_020343</name>
</gene>
<keyword evidence="2" id="KW-1185">Reference proteome</keyword>
<sequence>MQLRVKKQYTSLLGSPSLKNIVGGRSPSWSENEYSNANSTFEGCHRESNWINLEAGLHHWTKALCPVQLSCLKIRTRDHLHC</sequence>
<evidence type="ECO:0000313" key="2">
    <source>
        <dbReference type="Proteomes" id="UP001163823"/>
    </source>
</evidence>
<organism evidence="1 2">
    <name type="scientific">Quillaja saponaria</name>
    <name type="common">Soap bark tree</name>
    <dbReference type="NCBI Taxonomy" id="32244"/>
    <lineage>
        <taxon>Eukaryota</taxon>
        <taxon>Viridiplantae</taxon>
        <taxon>Streptophyta</taxon>
        <taxon>Embryophyta</taxon>
        <taxon>Tracheophyta</taxon>
        <taxon>Spermatophyta</taxon>
        <taxon>Magnoliopsida</taxon>
        <taxon>eudicotyledons</taxon>
        <taxon>Gunneridae</taxon>
        <taxon>Pentapetalae</taxon>
        <taxon>rosids</taxon>
        <taxon>fabids</taxon>
        <taxon>Fabales</taxon>
        <taxon>Quillajaceae</taxon>
        <taxon>Quillaja</taxon>
    </lineage>
</organism>